<organism evidence="2 3">
    <name type="scientific">Streptococcus cristatus</name>
    <dbReference type="NCBI Taxonomy" id="45634"/>
    <lineage>
        <taxon>Bacteria</taxon>
        <taxon>Bacillati</taxon>
        <taxon>Bacillota</taxon>
        <taxon>Bacilli</taxon>
        <taxon>Lactobacillales</taxon>
        <taxon>Streptococcaceae</taxon>
        <taxon>Streptococcus</taxon>
    </lineage>
</organism>
<feature type="transmembrane region" description="Helical" evidence="1">
    <location>
        <begin position="30"/>
        <end position="49"/>
    </location>
</feature>
<dbReference type="AlphaFoldDB" id="A0A3R9LRK0"/>
<keyword evidence="1" id="KW-0472">Membrane</keyword>
<feature type="transmembrane region" description="Helical" evidence="1">
    <location>
        <begin position="95"/>
        <end position="112"/>
    </location>
</feature>
<sequence>MRKPILIHIFFLLIAFVVYIQGITVQGPDLIWNMILALIAYDAAVLTTISKKQKWLYPLLLVVWLAFYPNTFYMLTDLVHMTWVGDTLWNPVSMRLFMAFVPSILFGVYCGIESWNILRERWKWTWWLDMLVVAGLSYLSSLAIYIGRYDRLNSWDLVTRPQLVVQKLLETFQKDRLVFILGFTFIQIMTLLFLSRENKK</sequence>
<proteinExistence type="predicted"/>
<feature type="transmembrane region" description="Helical" evidence="1">
    <location>
        <begin position="124"/>
        <end position="146"/>
    </location>
</feature>
<evidence type="ECO:0008006" key="4">
    <source>
        <dbReference type="Google" id="ProtNLM"/>
    </source>
</evidence>
<reference evidence="2 3" key="1">
    <citation type="submission" date="2018-11" db="EMBL/GenBank/DDBJ databases">
        <title>Species Designations Belie Phenotypic and Genotypic Heterogeneity in Oral Streptococci.</title>
        <authorList>
            <person name="Velsko I."/>
        </authorList>
    </citation>
    <scope>NUCLEOTIDE SEQUENCE [LARGE SCALE GENOMIC DNA]</scope>
    <source>
        <strain evidence="2 3">BCA6</strain>
    </source>
</reference>
<dbReference type="InterPro" id="IPR009793">
    <property type="entry name" value="DUF1361"/>
</dbReference>
<evidence type="ECO:0000256" key="1">
    <source>
        <dbReference type="SAM" id="Phobius"/>
    </source>
</evidence>
<dbReference type="Pfam" id="PF07099">
    <property type="entry name" value="DUF1361"/>
    <property type="match status" value="1"/>
</dbReference>
<name>A0A3R9LRK0_STRCR</name>
<dbReference type="Proteomes" id="UP000272213">
    <property type="component" value="Unassembled WGS sequence"/>
</dbReference>
<dbReference type="RefSeq" id="WP_125382119.1">
    <property type="nucleotide sequence ID" value="NZ_RJPM01000002.1"/>
</dbReference>
<dbReference type="EMBL" id="RJPM01000002">
    <property type="protein sequence ID" value="RSJ76767.1"/>
    <property type="molecule type" value="Genomic_DNA"/>
</dbReference>
<protein>
    <recommendedName>
        <fullName evidence="4">DUF1361 domain-containing protein</fullName>
    </recommendedName>
</protein>
<evidence type="ECO:0000313" key="3">
    <source>
        <dbReference type="Proteomes" id="UP000272213"/>
    </source>
</evidence>
<gene>
    <name evidence="2" type="ORF">D8798_02895</name>
</gene>
<keyword evidence="1" id="KW-0812">Transmembrane</keyword>
<accession>A0A3R9LRK0</accession>
<comment type="caution">
    <text evidence="2">The sequence shown here is derived from an EMBL/GenBank/DDBJ whole genome shotgun (WGS) entry which is preliminary data.</text>
</comment>
<keyword evidence="1" id="KW-1133">Transmembrane helix</keyword>
<evidence type="ECO:0000313" key="2">
    <source>
        <dbReference type="EMBL" id="RSJ76767.1"/>
    </source>
</evidence>
<feature type="transmembrane region" description="Helical" evidence="1">
    <location>
        <begin position="5"/>
        <end position="24"/>
    </location>
</feature>
<feature type="transmembrane region" description="Helical" evidence="1">
    <location>
        <begin position="56"/>
        <end position="75"/>
    </location>
</feature>
<feature type="transmembrane region" description="Helical" evidence="1">
    <location>
        <begin position="177"/>
        <end position="194"/>
    </location>
</feature>